<comment type="caution">
    <text evidence="1">The sequence shown here is derived from an EMBL/GenBank/DDBJ whole genome shotgun (WGS) entry which is preliminary data.</text>
</comment>
<evidence type="ECO:0000313" key="2">
    <source>
        <dbReference type="Proteomes" id="UP000054630"/>
    </source>
</evidence>
<protein>
    <submittedName>
        <fullName evidence="1">Uncharacterized protein</fullName>
    </submittedName>
</protein>
<organism evidence="1 2">
    <name type="scientific">Trichinella nelsoni</name>
    <dbReference type="NCBI Taxonomy" id="6336"/>
    <lineage>
        <taxon>Eukaryota</taxon>
        <taxon>Metazoa</taxon>
        <taxon>Ecdysozoa</taxon>
        <taxon>Nematoda</taxon>
        <taxon>Enoplea</taxon>
        <taxon>Dorylaimia</taxon>
        <taxon>Trichinellida</taxon>
        <taxon>Trichinellidae</taxon>
        <taxon>Trichinella</taxon>
    </lineage>
</organism>
<gene>
    <name evidence="1" type="ORF">T07_11953</name>
</gene>
<dbReference type="EMBL" id="JYDL01000008">
    <property type="protein sequence ID" value="KRX26331.1"/>
    <property type="molecule type" value="Genomic_DNA"/>
</dbReference>
<keyword evidence="2" id="KW-1185">Reference proteome</keyword>
<dbReference type="OrthoDB" id="10472086at2759"/>
<evidence type="ECO:0000313" key="1">
    <source>
        <dbReference type="EMBL" id="KRX26331.1"/>
    </source>
</evidence>
<accession>A0A0V0SI31</accession>
<dbReference type="AlphaFoldDB" id="A0A0V0SI31"/>
<dbReference type="Proteomes" id="UP000054630">
    <property type="component" value="Unassembled WGS sequence"/>
</dbReference>
<reference evidence="1 2" key="1">
    <citation type="submission" date="2015-01" db="EMBL/GenBank/DDBJ databases">
        <title>Evolution of Trichinella species and genotypes.</title>
        <authorList>
            <person name="Korhonen P.K."/>
            <person name="Edoardo P."/>
            <person name="Giuseppe L.R."/>
            <person name="Gasser R.B."/>
        </authorList>
    </citation>
    <scope>NUCLEOTIDE SEQUENCE [LARGE SCALE GENOMIC DNA]</scope>
    <source>
        <strain evidence="1">ISS37</strain>
    </source>
</reference>
<name>A0A0V0SI31_9BILA</name>
<proteinExistence type="predicted"/>
<sequence length="208" mass="22815">MNYHNCNNQEKWIGCVDVLRGVQISGSSVDLALTPLATTDEKSVCAANVRCRGLSNDMCALLFGELCVKRLGMPKIHFSVQAALHAPVASCITHVPKFRVIFTLCWILLAWERTFCAFRLVWSSCQPTLPSIQKSCDSSCCHKTTPISQPPFFSAFGKVVIATFGSSIYVVHGSSEGGHLLMVSDTLDKEPEFIVVHQPFLIGTNSFS</sequence>